<keyword evidence="1" id="KW-0808">Transferase</keyword>
<evidence type="ECO:0000313" key="4">
    <source>
        <dbReference type="EMBL" id="MEX6689928.1"/>
    </source>
</evidence>
<sequence>MRNSFPKKILLIGGNYFPEPTGIGKYNGEMIDMLAQMGYSCTVVTSYPYYPHWQIQEPYTKHASWYSKEFKITTRNLAHPVEIHRCPQYVPHNPSGSKRMLLDLSFLFFAFCKVAKLLLTNRYNYVITVAPCFQVGFLGMFCRLVKGSKFIYHIQDLQIDAASELKMIKSKKLLSTLFAMEKFILKKADVVSSISKGMIDKIQAKYARNIVYFPNWVDTNSFYPLTKNDGLKEKFNLKETDIVFLYSGAIGEKQGLENLIYAAESFRKISHIKFVICGAGPYKKKLECLTEELQLENIVFLDTQPFEKLNLLLNMADYHLVLQKANAADLVMPSKLTSILSVGGIAIVSATPNSTLYELISGNEIGIVIPPDSKSSLIRAITTSLISNYDHIKNNARRYAEEYLSSERILQSYLQCIK</sequence>
<dbReference type="RefSeq" id="WP_369331334.1">
    <property type="nucleotide sequence ID" value="NZ_JAULBC010000007.1"/>
</dbReference>
<dbReference type="InterPro" id="IPR001296">
    <property type="entry name" value="Glyco_trans_1"/>
</dbReference>
<gene>
    <name evidence="4" type="ORF">QTN47_20640</name>
</gene>
<accession>A0ABV3ZMY3</accession>
<dbReference type="InterPro" id="IPR028098">
    <property type="entry name" value="Glyco_trans_4-like_N"/>
</dbReference>
<proteinExistence type="predicted"/>
<dbReference type="PANTHER" id="PTHR46401:SF2">
    <property type="entry name" value="GLYCOSYLTRANSFERASE WBBK-RELATED"/>
    <property type="match status" value="1"/>
</dbReference>
<organism evidence="4 5">
    <name type="scientific">Danxiaibacter flavus</name>
    <dbReference type="NCBI Taxonomy" id="3049108"/>
    <lineage>
        <taxon>Bacteria</taxon>
        <taxon>Pseudomonadati</taxon>
        <taxon>Bacteroidota</taxon>
        <taxon>Chitinophagia</taxon>
        <taxon>Chitinophagales</taxon>
        <taxon>Chitinophagaceae</taxon>
        <taxon>Danxiaibacter</taxon>
    </lineage>
</organism>
<feature type="domain" description="Glycosyltransferase subfamily 4-like N-terminal" evidence="3">
    <location>
        <begin position="21"/>
        <end position="216"/>
    </location>
</feature>
<keyword evidence="5" id="KW-1185">Reference proteome</keyword>
<evidence type="ECO:0000256" key="1">
    <source>
        <dbReference type="ARBA" id="ARBA00022679"/>
    </source>
</evidence>
<protein>
    <submittedName>
        <fullName evidence="4">WcaI family glycosyltransferase</fullName>
    </submittedName>
</protein>
<dbReference type="EMBL" id="JAULBC010000007">
    <property type="protein sequence ID" value="MEX6689928.1"/>
    <property type="molecule type" value="Genomic_DNA"/>
</dbReference>
<dbReference type="SUPFAM" id="SSF53756">
    <property type="entry name" value="UDP-Glycosyltransferase/glycogen phosphorylase"/>
    <property type="match status" value="1"/>
</dbReference>
<dbReference type="NCBIfam" id="NF007640">
    <property type="entry name" value="PRK10307.1"/>
    <property type="match status" value="1"/>
</dbReference>
<dbReference type="CDD" id="cd03794">
    <property type="entry name" value="GT4_WbuB-like"/>
    <property type="match status" value="1"/>
</dbReference>
<evidence type="ECO:0000259" key="3">
    <source>
        <dbReference type="Pfam" id="PF13579"/>
    </source>
</evidence>
<dbReference type="Pfam" id="PF13579">
    <property type="entry name" value="Glyco_trans_4_4"/>
    <property type="match status" value="1"/>
</dbReference>
<name>A0ABV3ZMY3_9BACT</name>
<dbReference type="Pfam" id="PF00534">
    <property type="entry name" value="Glycos_transf_1"/>
    <property type="match status" value="1"/>
</dbReference>
<reference evidence="4 5" key="1">
    <citation type="submission" date="2023-07" db="EMBL/GenBank/DDBJ databases">
        <authorList>
            <person name="Lian W.-H."/>
        </authorList>
    </citation>
    <scope>NUCLEOTIDE SEQUENCE [LARGE SCALE GENOMIC DNA]</scope>
    <source>
        <strain evidence="4 5">SYSU DXS3180</strain>
    </source>
</reference>
<feature type="domain" description="Glycosyl transferase family 1" evidence="2">
    <location>
        <begin position="231"/>
        <end position="397"/>
    </location>
</feature>
<dbReference type="PANTHER" id="PTHR46401">
    <property type="entry name" value="GLYCOSYLTRANSFERASE WBBK-RELATED"/>
    <property type="match status" value="1"/>
</dbReference>
<evidence type="ECO:0000313" key="5">
    <source>
        <dbReference type="Proteomes" id="UP001560573"/>
    </source>
</evidence>
<evidence type="ECO:0000259" key="2">
    <source>
        <dbReference type="Pfam" id="PF00534"/>
    </source>
</evidence>
<dbReference type="Gene3D" id="3.40.50.2000">
    <property type="entry name" value="Glycogen Phosphorylase B"/>
    <property type="match status" value="2"/>
</dbReference>
<comment type="caution">
    <text evidence="4">The sequence shown here is derived from an EMBL/GenBank/DDBJ whole genome shotgun (WGS) entry which is preliminary data.</text>
</comment>
<dbReference type="Proteomes" id="UP001560573">
    <property type="component" value="Unassembled WGS sequence"/>
</dbReference>